<dbReference type="SUPFAM" id="SSF50939">
    <property type="entry name" value="Sialidases"/>
    <property type="match status" value="1"/>
</dbReference>
<dbReference type="Gene3D" id="2.130.10.10">
    <property type="entry name" value="YVTN repeat-like/Quinoprotein amine dehydrogenase"/>
    <property type="match status" value="1"/>
</dbReference>
<reference evidence="1 2" key="1">
    <citation type="journal article" date="2014" name="Int. J. Syst. Evol. Microbiol.">
        <title>Complete genome sequence of Corynebacterium casei LMG S-19264T (=DSM 44701T), isolated from a smear-ripened cheese.</title>
        <authorList>
            <consortium name="US DOE Joint Genome Institute (JGI-PGF)"/>
            <person name="Walter F."/>
            <person name="Albersmeier A."/>
            <person name="Kalinowski J."/>
            <person name="Ruckert C."/>
        </authorList>
    </citation>
    <scope>NUCLEOTIDE SEQUENCE [LARGE SCALE GENOMIC DNA]</scope>
    <source>
        <strain evidence="1 2">CGMCC 4.7215</strain>
    </source>
</reference>
<dbReference type="InterPro" id="IPR015943">
    <property type="entry name" value="WD40/YVTN_repeat-like_dom_sf"/>
</dbReference>
<organism evidence="1 2">
    <name type="scientific">Halovenus rubra</name>
    <dbReference type="NCBI Taxonomy" id="869890"/>
    <lineage>
        <taxon>Archaea</taxon>
        <taxon>Methanobacteriati</taxon>
        <taxon>Methanobacteriota</taxon>
        <taxon>Stenosarchaea group</taxon>
        <taxon>Halobacteria</taxon>
        <taxon>Halobacteriales</taxon>
        <taxon>Haloarculaceae</taxon>
        <taxon>Halovenus</taxon>
    </lineage>
</organism>
<sequence length="378" mass="42695">MKLEGFYCSRLLASANRSVYLEDKPGGELQKIGRIPNQATGREAISFRLKTTKYWSSALQHFTGPIHSINVWHLSGQELLANAERWLFYSPDRGKSWNHVLTLPENSAVRGVLPTGVTEHDETLFVGEYLTSYDDTPRLLCSTDRGDSWRVARTFPESRHIHAVQSDPYSEKLWIATGDTDEESQLGYVESGEYHRVGTGSQRWRTVSFQFLPDSIVWGMDCPYAEENQILQLQRTALQGEPTELHAVRNPIYYAASLSTDEEKILCFSTGCSPVPDSTAPDDAKTGTDSQEATVWMAGSADDFSTWIKLASFQRQNPLFDRLGFEKYSTNAYVFLKAIDSRGLFFNPYNTVHHSGEILSRSVDALRNELKEARQGRV</sequence>
<comment type="caution">
    <text evidence="1">The sequence shown here is derived from an EMBL/GenBank/DDBJ whole genome shotgun (WGS) entry which is preliminary data.</text>
</comment>
<gene>
    <name evidence="1" type="ORF">ACFQJ7_09980</name>
</gene>
<dbReference type="EMBL" id="JBHSZQ010000020">
    <property type="protein sequence ID" value="MFC7126360.1"/>
    <property type="molecule type" value="Genomic_DNA"/>
</dbReference>
<evidence type="ECO:0000313" key="1">
    <source>
        <dbReference type="EMBL" id="MFC7126360.1"/>
    </source>
</evidence>
<dbReference type="AlphaFoldDB" id="A0ABD5X5A3"/>
<dbReference type="InterPro" id="IPR036278">
    <property type="entry name" value="Sialidase_sf"/>
</dbReference>
<dbReference type="Proteomes" id="UP001596414">
    <property type="component" value="Unassembled WGS sequence"/>
</dbReference>
<accession>A0ABD5X5A3</accession>
<protein>
    <submittedName>
        <fullName evidence="1">Uncharacterized protein</fullName>
    </submittedName>
</protein>
<evidence type="ECO:0000313" key="2">
    <source>
        <dbReference type="Proteomes" id="UP001596414"/>
    </source>
</evidence>
<dbReference type="RefSeq" id="WP_267635916.1">
    <property type="nucleotide sequence ID" value="NZ_JAODIY010000001.1"/>
</dbReference>
<proteinExistence type="predicted"/>
<name>A0ABD5X5A3_9EURY</name>